<dbReference type="KEGG" id="ker:91100704"/>
<dbReference type="RefSeq" id="XP_066081811.1">
    <property type="nucleotide sequence ID" value="XM_066225714.1"/>
</dbReference>
<evidence type="ECO:0000259" key="2">
    <source>
        <dbReference type="PROSITE" id="PS50172"/>
    </source>
</evidence>
<feature type="region of interest" description="Disordered" evidence="1">
    <location>
        <begin position="539"/>
        <end position="566"/>
    </location>
</feature>
<accession>A0AAX4KD06</accession>
<dbReference type="AlphaFoldDB" id="A0AAX4KD06"/>
<proteinExistence type="predicted"/>
<sequence>MNSTRRDHCLFAGLTFYVQPICNPIKKSSLTTAQYEHVIQSVRRNGGTIVPSPTYSRLTHIILTHNSYDKDEIFDVGRPKRKDTHTIKWLDDNGWATFRLLENFGEIVNSPHRNTHLNSSFGHGHGHDHELLEGHRKMAVVVVKKDWVHDCVRLGRVLGEEQNWLGWKVKGRYPDDVTGIESVRPYLKPTPVTNSKPSSISNISNSPILSTNFDPPEYDNEPVKLNTRYYPLHPIKINPSIRLPSMTWSTRIPAPPNGQFQTHYLELTPDQLKSKIYLTGYLPPDPRFSHPYGGKKEEYEHVQSFKVDGDRNRVALLDYHGSQKIYEEARGMRDVSFYRNYGLRSEKMGGIIKDPRKTLSSCQNVSSKTQGLAAQDPDNPLPKLAISYAGNEDKGINIILPPSMNYGKGYHTNLILTQQDGIRLTTCALDRKSDFSPLPEKLINPDQTFDDSDLDCLDSDWEEADDKTVTSKDAICVVTKRKLPIHEMTFKKKTKIDKVTHPQIPGQLNLQYKTENSVYLPPTPVSAFPKLFADSQASGFNSSKEHERRPSLSTDLDSNSIDKKDKPSTTQICQIFAREICDHPDEAFISISKRLEMRYQGRKWKTWLSRYRNVIEKMIKRLDEKERRNE</sequence>
<evidence type="ECO:0000256" key="1">
    <source>
        <dbReference type="SAM" id="MobiDB-lite"/>
    </source>
</evidence>
<name>A0AAX4KD06_9TREE</name>
<evidence type="ECO:0000313" key="4">
    <source>
        <dbReference type="Proteomes" id="UP001358614"/>
    </source>
</evidence>
<dbReference type="GeneID" id="91100704"/>
<dbReference type="PROSITE" id="PS50172">
    <property type="entry name" value="BRCT"/>
    <property type="match status" value="1"/>
</dbReference>
<keyword evidence="4" id="KW-1185">Reference proteome</keyword>
<dbReference type="EMBL" id="CP144089">
    <property type="protein sequence ID" value="WWD03844.1"/>
    <property type="molecule type" value="Genomic_DNA"/>
</dbReference>
<dbReference type="SUPFAM" id="SSF52113">
    <property type="entry name" value="BRCT domain"/>
    <property type="match status" value="1"/>
</dbReference>
<evidence type="ECO:0000313" key="3">
    <source>
        <dbReference type="EMBL" id="WWD03844.1"/>
    </source>
</evidence>
<dbReference type="InterPro" id="IPR001357">
    <property type="entry name" value="BRCT_dom"/>
</dbReference>
<dbReference type="Gene3D" id="3.40.50.10190">
    <property type="entry name" value="BRCT domain"/>
    <property type="match status" value="1"/>
</dbReference>
<organism evidence="3 4">
    <name type="scientific">Kwoniella europaea PYCC6329</name>
    <dbReference type="NCBI Taxonomy" id="1423913"/>
    <lineage>
        <taxon>Eukaryota</taxon>
        <taxon>Fungi</taxon>
        <taxon>Dikarya</taxon>
        <taxon>Basidiomycota</taxon>
        <taxon>Agaricomycotina</taxon>
        <taxon>Tremellomycetes</taxon>
        <taxon>Tremellales</taxon>
        <taxon>Cryptococcaceae</taxon>
        <taxon>Kwoniella</taxon>
    </lineage>
</organism>
<feature type="domain" description="BRCT" evidence="2">
    <location>
        <begin position="6"/>
        <end position="165"/>
    </location>
</feature>
<protein>
    <recommendedName>
        <fullName evidence="2">BRCT domain-containing protein</fullName>
    </recommendedName>
</protein>
<reference evidence="3 4" key="1">
    <citation type="submission" date="2024-01" db="EMBL/GenBank/DDBJ databases">
        <title>Comparative genomics of Cryptococcus and Kwoniella reveals pathogenesis evolution and contrasting modes of karyotype evolution via chromosome fusion or intercentromeric recombination.</title>
        <authorList>
            <person name="Coelho M.A."/>
            <person name="David-Palma M."/>
            <person name="Shea T."/>
            <person name="Bowers K."/>
            <person name="McGinley-Smith S."/>
            <person name="Mohammad A.W."/>
            <person name="Gnirke A."/>
            <person name="Yurkov A.M."/>
            <person name="Nowrousian M."/>
            <person name="Sun S."/>
            <person name="Cuomo C.A."/>
            <person name="Heitman J."/>
        </authorList>
    </citation>
    <scope>NUCLEOTIDE SEQUENCE [LARGE SCALE GENOMIC DNA]</scope>
    <source>
        <strain evidence="3 4">PYCC6329</strain>
    </source>
</reference>
<dbReference type="Proteomes" id="UP001358614">
    <property type="component" value="Chromosome 1"/>
</dbReference>
<gene>
    <name evidence="3" type="ORF">V865_001900</name>
</gene>
<dbReference type="InterPro" id="IPR036420">
    <property type="entry name" value="BRCT_dom_sf"/>
</dbReference>